<protein>
    <recommendedName>
        <fullName evidence="1">RQC domain-containing protein</fullName>
    </recommendedName>
</protein>
<gene>
    <name evidence="2" type="ORF">AM1BK_24880</name>
</gene>
<accession>A0ABQ3N1X6</accession>
<dbReference type="Pfam" id="PF09382">
    <property type="entry name" value="RQC"/>
    <property type="match status" value="1"/>
</dbReference>
<feature type="domain" description="RQC" evidence="1">
    <location>
        <begin position="23"/>
        <end position="124"/>
    </location>
</feature>
<comment type="caution">
    <text evidence="2">The sequence shown here is derived from an EMBL/GenBank/DDBJ whole genome shotgun (WGS) entry which is preliminary data.</text>
</comment>
<dbReference type="SMART" id="SM00956">
    <property type="entry name" value="RQC"/>
    <property type="match status" value="1"/>
</dbReference>
<dbReference type="Proteomes" id="UP000637074">
    <property type="component" value="Unassembled WGS sequence"/>
</dbReference>
<evidence type="ECO:0000313" key="3">
    <source>
        <dbReference type="Proteomes" id="UP000637074"/>
    </source>
</evidence>
<dbReference type="InterPro" id="IPR036388">
    <property type="entry name" value="WH-like_DNA-bd_sf"/>
</dbReference>
<reference evidence="2 3" key="1">
    <citation type="journal article" date="2022" name="Int. J. Syst. Evol. Microbiol.">
        <title>Neobacillus kokaensis sp. nov., isolated from soil.</title>
        <authorList>
            <person name="Yuki K."/>
            <person name="Matsubara H."/>
            <person name="Yamaguchi S."/>
        </authorList>
    </citation>
    <scope>NUCLEOTIDE SEQUENCE [LARGE SCALE GENOMIC DNA]</scope>
    <source>
        <strain evidence="2 3">LOB 377</strain>
    </source>
</reference>
<evidence type="ECO:0000259" key="1">
    <source>
        <dbReference type="SMART" id="SM00956"/>
    </source>
</evidence>
<keyword evidence="3" id="KW-1185">Reference proteome</keyword>
<dbReference type="InterPro" id="IPR018982">
    <property type="entry name" value="RQC_domain"/>
</dbReference>
<sequence>MSKKVEKAGLELDSMGIEQLSDIEIITILEGAADLEMYGGRTMLVKILTGSKDKKLLEDGWDQCPVYGAFKGTSQKEVLAMVDWMIINDFLSINKGFGIPLLEITDKGMEILHETFAEKQEEDSNKKTNHETISFSAYKQWMSIPEEFRRQLERNVWCSNCVDVVQIQNYTVDESKHGIVLHGTCKKCGHEVARVID</sequence>
<name>A0ABQ3N1X6_9BACI</name>
<dbReference type="RefSeq" id="WP_191273241.1">
    <property type="nucleotide sequence ID" value="NZ_BNDS01000009.1"/>
</dbReference>
<dbReference type="InterPro" id="IPR036390">
    <property type="entry name" value="WH_DNA-bd_sf"/>
</dbReference>
<proteinExistence type="predicted"/>
<organism evidence="2 3">
    <name type="scientific">Neobacillus kokaensis</name>
    <dbReference type="NCBI Taxonomy" id="2759023"/>
    <lineage>
        <taxon>Bacteria</taxon>
        <taxon>Bacillati</taxon>
        <taxon>Bacillota</taxon>
        <taxon>Bacilli</taxon>
        <taxon>Bacillales</taxon>
        <taxon>Bacillaceae</taxon>
        <taxon>Neobacillus</taxon>
    </lineage>
</organism>
<evidence type="ECO:0000313" key="2">
    <source>
        <dbReference type="EMBL" id="GHH98945.1"/>
    </source>
</evidence>
<dbReference type="Gene3D" id="1.10.10.10">
    <property type="entry name" value="Winged helix-like DNA-binding domain superfamily/Winged helix DNA-binding domain"/>
    <property type="match status" value="1"/>
</dbReference>
<dbReference type="SUPFAM" id="SSF46785">
    <property type="entry name" value="Winged helix' DNA-binding domain"/>
    <property type="match status" value="1"/>
</dbReference>
<dbReference type="EMBL" id="BNDS01000009">
    <property type="protein sequence ID" value="GHH98945.1"/>
    <property type="molecule type" value="Genomic_DNA"/>
</dbReference>